<evidence type="ECO:0000256" key="4">
    <source>
        <dbReference type="ARBA" id="ARBA00023155"/>
    </source>
</evidence>
<dbReference type="GO" id="GO:0000981">
    <property type="term" value="F:DNA-binding transcription factor activity, RNA polymerase II-specific"/>
    <property type="evidence" value="ECO:0007669"/>
    <property type="project" value="InterPro"/>
</dbReference>
<keyword evidence="12" id="KW-1185">Reference proteome</keyword>
<evidence type="ECO:0000256" key="7">
    <source>
        <dbReference type="PROSITE-ProRule" id="PRU00108"/>
    </source>
</evidence>
<reference evidence="12" key="1">
    <citation type="submission" date="2011-08" db="EMBL/GenBank/DDBJ databases">
        <authorList>
            <person name="Rombauts S."/>
        </authorList>
    </citation>
    <scope>NUCLEOTIDE SEQUENCE</scope>
    <source>
        <strain evidence="12">London</strain>
    </source>
</reference>
<evidence type="ECO:0000256" key="8">
    <source>
        <dbReference type="RuleBase" id="RU000682"/>
    </source>
</evidence>
<evidence type="ECO:0000256" key="9">
    <source>
        <dbReference type="SAM" id="MobiDB-lite"/>
    </source>
</evidence>
<dbReference type="GO" id="GO:0048598">
    <property type="term" value="P:embryonic morphogenesis"/>
    <property type="evidence" value="ECO:0007669"/>
    <property type="project" value="TreeGrafter"/>
</dbReference>
<keyword evidence="5 7" id="KW-0539">Nucleus</keyword>
<keyword evidence="4 7" id="KW-0371">Homeobox</keyword>
<dbReference type="EMBL" id="CAEY01001578">
    <property type="status" value="NOT_ANNOTATED_CDS"/>
    <property type="molecule type" value="Genomic_DNA"/>
</dbReference>
<dbReference type="AlphaFoldDB" id="T1K4J1"/>
<name>T1K4J1_TETUR</name>
<evidence type="ECO:0000259" key="10">
    <source>
        <dbReference type="PROSITE" id="PS50071"/>
    </source>
</evidence>
<evidence type="ECO:0000256" key="1">
    <source>
        <dbReference type="ARBA" id="ARBA00004123"/>
    </source>
</evidence>
<evidence type="ECO:0000256" key="6">
    <source>
        <dbReference type="ARBA" id="ARBA00038425"/>
    </source>
</evidence>
<sequence length="106" mass="12567">MKGHNGLLSRETKPYNCNNRGPRIPFTSHQVQILEKKFASTSYLSSYEVWSLSEQLNISENRVKIWFQNRRARRKREERLPDEVDKQISNDLIATDCEQYLPRSPK</sequence>
<dbReference type="SUPFAM" id="SSF46689">
    <property type="entry name" value="Homeodomain-like"/>
    <property type="match status" value="1"/>
</dbReference>
<comment type="subcellular location">
    <subcellularLocation>
        <location evidence="1 7 8">Nucleus</location>
    </subcellularLocation>
</comment>
<dbReference type="InterPro" id="IPR001356">
    <property type="entry name" value="HD"/>
</dbReference>
<dbReference type="GO" id="GO:0005634">
    <property type="term" value="C:nucleus"/>
    <property type="evidence" value="ECO:0007669"/>
    <property type="project" value="UniProtKB-SubCell"/>
</dbReference>
<dbReference type="PROSITE" id="PS00027">
    <property type="entry name" value="HOMEOBOX_1"/>
    <property type="match status" value="1"/>
</dbReference>
<feature type="domain" description="Homeobox" evidence="10">
    <location>
        <begin position="17"/>
        <end position="77"/>
    </location>
</feature>
<evidence type="ECO:0000313" key="12">
    <source>
        <dbReference type="Proteomes" id="UP000015104"/>
    </source>
</evidence>
<reference evidence="11" key="2">
    <citation type="submission" date="2015-06" db="UniProtKB">
        <authorList>
            <consortium name="EnsemblMetazoa"/>
        </authorList>
    </citation>
    <scope>IDENTIFICATION</scope>
</reference>
<accession>T1K4J1</accession>
<feature type="region of interest" description="Disordered" evidence="9">
    <location>
        <begin position="1"/>
        <end position="22"/>
    </location>
</feature>
<dbReference type="InterPro" id="IPR009057">
    <property type="entry name" value="Homeodomain-like_sf"/>
</dbReference>
<protein>
    <recommendedName>
        <fullName evidence="10">Homeobox domain-containing protein</fullName>
    </recommendedName>
</protein>
<dbReference type="PANTHER" id="PTHR24338">
    <property type="entry name" value="HOMEOBOX PROTEIN MSX"/>
    <property type="match status" value="1"/>
</dbReference>
<evidence type="ECO:0000256" key="2">
    <source>
        <dbReference type="ARBA" id="ARBA00022473"/>
    </source>
</evidence>
<dbReference type="EnsemblMetazoa" id="tetur05g02800.1">
    <property type="protein sequence ID" value="tetur05g02800.1"/>
    <property type="gene ID" value="tetur05g02800"/>
</dbReference>
<dbReference type="Proteomes" id="UP000015104">
    <property type="component" value="Unassembled WGS sequence"/>
</dbReference>
<feature type="DNA-binding region" description="Homeobox" evidence="7">
    <location>
        <begin position="19"/>
        <end position="78"/>
    </location>
</feature>
<dbReference type="PANTHER" id="PTHR24338:SF0">
    <property type="entry name" value="MUSCLE SEGMENTATION HOMEOBOX"/>
    <property type="match status" value="1"/>
</dbReference>
<evidence type="ECO:0000256" key="5">
    <source>
        <dbReference type="ARBA" id="ARBA00023242"/>
    </source>
</evidence>
<dbReference type="eggNOG" id="KOG0492">
    <property type="taxonomic scope" value="Eukaryota"/>
</dbReference>
<dbReference type="SMART" id="SM00389">
    <property type="entry name" value="HOX"/>
    <property type="match status" value="1"/>
</dbReference>
<dbReference type="PROSITE" id="PS50071">
    <property type="entry name" value="HOMEOBOX_2"/>
    <property type="match status" value="1"/>
</dbReference>
<evidence type="ECO:0000256" key="3">
    <source>
        <dbReference type="ARBA" id="ARBA00023125"/>
    </source>
</evidence>
<dbReference type="STRING" id="32264.T1K4J1"/>
<dbReference type="Gene3D" id="1.10.10.60">
    <property type="entry name" value="Homeodomain-like"/>
    <property type="match status" value="1"/>
</dbReference>
<dbReference type="InterPro" id="IPR017970">
    <property type="entry name" value="Homeobox_CS"/>
</dbReference>
<dbReference type="CDD" id="cd00086">
    <property type="entry name" value="homeodomain"/>
    <property type="match status" value="1"/>
</dbReference>
<evidence type="ECO:0000313" key="11">
    <source>
        <dbReference type="EnsemblMetazoa" id="tetur05g02800.1"/>
    </source>
</evidence>
<keyword evidence="3 7" id="KW-0238">DNA-binding</keyword>
<keyword evidence="2" id="KW-0217">Developmental protein</keyword>
<proteinExistence type="inferred from homology"/>
<organism evidence="11 12">
    <name type="scientific">Tetranychus urticae</name>
    <name type="common">Two-spotted spider mite</name>
    <dbReference type="NCBI Taxonomy" id="32264"/>
    <lineage>
        <taxon>Eukaryota</taxon>
        <taxon>Metazoa</taxon>
        <taxon>Ecdysozoa</taxon>
        <taxon>Arthropoda</taxon>
        <taxon>Chelicerata</taxon>
        <taxon>Arachnida</taxon>
        <taxon>Acari</taxon>
        <taxon>Acariformes</taxon>
        <taxon>Trombidiformes</taxon>
        <taxon>Prostigmata</taxon>
        <taxon>Eleutherengona</taxon>
        <taxon>Raphignathae</taxon>
        <taxon>Tetranychoidea</taxon>
        <taxon>Tetranychidae</taxon>
        <taxon>Tetranychus</taxon>
    </lineage>
</organism>
<dbReference type="HOGENOM" id="CLU_2226522_0_0_1"/>
<comment type="similarity">
    <text evidence="6">Belongs to the Msh homeobox family.</text>
</comment>
<dbReference type="Pfam" id="PF00046">
    <property type="entry name" value="Homeodomain"/>
    <property type="match status" value="1"/>
</dbReference>
<dbReference type="GO" id="GO:0000977">
    <property type="term" value="F:RNA polymerase II transcription regulatory region sequence-specific DNA binding"/>
    <property type="evidence" value="ECO:0007669"/>
    <property type="project" value="TreeGrafter"/>
</dbReference>
<dbReference type="InterPro" id="IPR050674">
    <property type="entry name" value="Msh_Homeobox_Regulators"/>
</dbReference>